<accession>A0A4P6HNP8</accession>
<dbReference type="OrthoDB" id="5516057at2"/>
<sequence>MKALALGILAALILLAAPGSQALAAEASEAPGAKPLAVGTAFPDVPLIGPVSPELAENLGISQNGPTPIAKIKAEVLIVEIFSMYCPFCQRDAPTVNELAALIDKRGLADRVKIIGIGAGNSDTEVDIFRKKFKVPFALFSDATFAVHSAVGQVGTPYYYVLKKTPQGFTIVAAHLGLIHSPADFLKDVTAKAGL</sequence>
<dbReference type="PROSITE" id="PS51352">
    <property type="entry name" value="THIOREDOXIN_2"/>
    <property type="match status" value="1"/>
</dbReference>
<keyword evidence="4" id="KW-1185">Reference proteome</keyword>
<dbReference type="InterPro" id="IPR036249">
    <property type="entry name" value="Thioredoxin-like_sf"/>
</dbReference>
<dbReference type="RefSeq" id="WP_129354392.1">
    <property type="nucleotide sequence ID" value="NZ_CP026538.1"/>
</dbReference>
<dbReference type="EMBL" id="CP026538">
    <property type="protein sequence ID" value="QAZ68695.1"/>
    <property type="molecule type" value="Genomic_DNA"/>
</dbReference>
<organism evidence="3 4">
    <name type="scientific">Solidesulfovibrio carbinolicus</name>
    <dbReference type="NCBI Taxonomy" id="296842"/>
    <lineage>
        <taxon>Bacteria</taxon>
        <taxon>Pseudomonadati</taxon>
        <taxon>Thermodesulfobacteriota</taxon>
        <taxon>Desulfovibrionia</taxon>
        <taxon>Desulfovibrionales</taxon>
        <taxon>Desulfovibrionaceae</taxon>
        <taxon>Solidesulfovibrio</taxon>
    </lineage>
</organism>
<evidence type="ECO:0000313" key="4">
    <source>
        <dbReference type="Proteomes" id="UP000293296"/>
    </source>
</evidence>
<evidence type="ECO:0000256" key="1">
    <source>
        <dbReference type="SAM" id="SignalP"/>
    </source>
</evidence>
<dbReference type="AlphaFoldDB" id="A0A4P6HNP8"/>
<dbReference type="CDD" id="cd02966">
    <property type="entry name" value="TlpA_like_family"/>
    <property type="match status" value="1"/>
</dbReference>
<dbReference type="Proteomes" id="UP000293296">
    <property type="component" value="Chromosome"/>
</dbReference>
<feature type="chain" id="PRO_5020284604" evidence="1">
    <location>
        <begin position="25"/>
        <end position="195"/>
    </location>
</feature>
<gene>
    <name evidence="3" type="ORF">C3Y92_16235</name>
</gene>
<evidence type="ECO:0000313" key="3">
    <source>
        <dbReference type="EMBL" id="QAZ68695.1"/>
    </source>
</evidence>
<proteinExistence type="predicted"/>
<dbReference type="Gene3D" id="3.40.30.10">
    <property type="entry name" value="Glutaredoxin"/>
    <property type="match status" value="1"/>
</dbReference>
<evidence type="ECO:0000259" key="2">
    <source>
        <dbReference type="PROSITE" id="PS51352"/>
    </source>
</evidence>
<protein>
    <submittedName>
        <fullName evidence="3">TlpA family protein disulfide reductase</fullName>
    </submittedName>
</protein>
<name>A0A4P6HNP8_9BACT</name>
<reference evidence="3 4" key="1">
    <citation type="submission" date="2018-02" db="EMBL/GenBank/DDBJ databases">
        <title>Genome sequence of Desulfovibrio carbinolicus DSM 3852.</title>
        <authorList>
            <person name="Wilbanks E."/>
            <person name="Skennerton C.T."/>
            <person name="Orphan V.J."/>
        </authorList>
    </citation>
    <scope>NUCLEOTIDE SEQUENCE [LARGE SCALE GENOMIC DNA]</scope>
    <source>
        <strain evidence="3 4">DSM 3852</strain>
    </source>
</reference>
<feature type="domain" description="Thioredoxin" evidence="2">
    <location>
        <begin position="36"/>
        <end position="194"/>
    </location>
</feature>
<dbReference type="KEGG" id="dcb:C3Y92_16235"/>
<keyword evidence="1" id="KW-0732">Signal</keyword>
<feature type="signal peptide" evidence="1">
    <location>
        <begin position="1"/>
        <end position="24"/>
    </location>
</feature>
<dbReference type="InterPro" id="IPR013766">
    <property type="entry name" value="Thioredoxin_domain"/>
</dbReference>
<dbReference type="SUPFAM" id="SSF52833">
    <property type="entry name" value="Thioredoxin-like"/>
    <property type="match status" value="1"/>
</dbReference>